<gene>
    <name evidence="2" type="ORF">KR51_00016130</name>
</gene>
<dbReference type="Pfam" id="PF05991">
    <property type="entry name" value="NYN_YacP"/>
    <property type="match status" value="1"/>
</dbReference>
<dbReference type="EMBL" id="ASSJ01000041">
    <property type="protein sequence ID" value="ERN41763.1"/>
    <property type="molecule type" value="Genomic_DNA"/>
</dbReference>
<dbReference type="PANTHER" id="PTHR34547:SF1">
    <property type="entry name" value="YACP-LIKE NYN DOMAIN PROTEIN"/>
    <property type="match status" value="1"/>
</dbReference>
<organism evidence="2 3">
    <name type="scientific">Rubidibacter lacunae KORDI 51-2</name>
    <dbReference type="NCBI Taxonomy" id="582515"/>
    <lineage>
        <taxon>Bacteria</taxon>
        <taxon>Bacillati</taxon>
        <taxon>Cyanobacteriota</taxon>
        <taxon>Cyanophyceae</taxon>
        <taxon>Oscillatoriophycideae</taxon>
        <taxon>Chroococcales</taxon>
        <taxon>Aphanothecaceae</taxon>
        <taxon>Rubidibacter</taxon>
    </lineage>
</organism>
<dbReference type="STRING" id="582515.KR51_00016130"/>
<name>U5DB41_9CHRO</name>
<evidence type="ECO:0000313" key="3">
    <source>
        <dbReference type="Proteomes" id="UP000016960"/>
    </source>
</evidence>
<dbReference type="Proteomes" id="UP000016960">
    <property type="component" value="Unassembled WGS sequence"/>
</dbReference>
<proteinExistence type="predicted"/>
<protein>
    <submittedName>
        <fullName evidence="2">Putative RNA-binding protein containing a PIN domain protein</fullName>
    </submittedName>
</protein>
<feature type="region of interest" description="Disordered" evidence="1">
    <location>
        <begin position="140"/>
        <end position="159"/>
    </location>
</feature>
<dbReference type="eggNOG" id="COG3688">
    <property type="taxonomic scope" value="Bacteria"/>
</dbReference>
<dbReference type="RefSeq" id="WP_022606338.1">
    <property type="nucleotide sequence ID" value="NZ_ASSJ01000041.1"/>
</dbReference>
<accession>U5DB41</accession>
<dbReference type="OrthoDB" id="9792160at2"/>
<reference evidence="2 3" key="1">
    <citation type="submission" date="2013-05" db="EMBL/GenBank/DDBJ databases">
        <title>Draft genome sequence of Rubidibacter lacunae KORDI 51-2.</title>
        <authorList>
            <person name="Choi D.H."/>
            <person name="Noh J.H."/>
            <person name="Kwon K.-K."/>
            <person name="Lee J.-H."/>
            <person name="Ryu J.-Y."/>
        </authorList>
    </citation>
    <scope>NUCLEOTIDE SEQUENCE [LARGE SCALE GENOMIC DNA]</scope>
    <source>
        <strain evidence="2 3">KORDI 51-2</strain>
    </source>
</reference>
<evidence type="ECO:0000256" key="1">
    <source>
        <dbReference type="SAM" id="MobiDB-lite"/>
    </source>
</evidence>
<sequence length="180" mass="20610">MDTDFRRPLLLVDGYNIIGAWPELQRERDLEASRYRLIEELVDYSAACDLPTQIVFDAQMQRTPGCWETHGTLLAAYYTAYAQTADTYIEKVCASYARLPEYARKPLLVATSDRAQQLTVGGYGALWQSAKQLGQVVRHTQQQTRSHQKPRSTRGRSLFHSLDAAAQQRLEQMREGKREN</sequence>
<dbReference type="AlphaFoldDB" id="U5DB41"/>
<evidence type="ECO:0000313" key="2">
    <source>
        <dbReference type="EMBL" id="ERN41763.1"/>
    </source>
</evidence>
<dbReference type="FunCoup" id="U5DB41">
    <property type="interactions" value="22"/>
</dbReference>
<dbReference type="PATRIC" id="fig|582515.4.peg.1821"/>
<dbReference type="CDD" id="cd10912">
    <property type="entry name" value="PIN_YacP-like"/>
    <property type="match status" value="1"/>
</dbReference>
<keyword evidence="3" id="KW-1185">Reference proteome</keyword>
<comment type="caution">
    <text evidence="2">The sequence shown here is derived from an EMBL/GenBank/DDBJ whole genome shotgun (WGS) entry which is preliminary data.</text>
</comment>
<dbReference type="InterPro" id="IPR010298">
    <property type="entry name" value="YacP-like"/>
</dbReference>
<dbReference type="PANTHER" id="PTHR34547">
    <property type="entry name" value="YACP-LIKE NYN DOMAIN PROTEIN"/>
    <property type="match status" value="1"/>
</dbReference>
<dbReference type="InParanoid" id="U5DB41"/>